<dbReference type="InterPro" id="IPR023772">
    <property type="entry name" value="DNA-bd_HTH_TetR-type_CS"/>
</dbReference>
<feature type="DNA-binding region" description="H-T-H motif" evidence="3">
    <location>
        <begin position="25"/>
        <end position="44"/>
    </location>
</feature>
<dbReference type="Gene3D" id="1.10.357.10">
    <property type="entry name" value="Tetracycline Repressor, domain 2"/>
    <property type="match status" value="1"/>
</dbReference>
<dbReference type="Proteomes" id="UP000605259">
    <property type="component" value="Unassembled WGS sequence"/>
</dbReference>
<evidence type="ECO:0000256" key="3">
    <source>
        <dbReference type="PROSITE-ProRule" id="PRU00335"/>
    </source>
</evidence>
<comment type="caution">
    <text evidence="5">The sequence shown here is derived from an EMBL/GenBank/DDBJ whole genome shotgun (WGS) entry which is preliminary data.</text>
</comment>
<keyword evidence="2 3" id="KW-0238">DNA-binding</keyword>
<dbReference type="PROSITE" id="PS01081">
    <property type="entry name" value="HTH_TETR_1"/>
    <property type="match status" value="1"/>
</dbReference>
<evidence type="ECO:0000259" key="4">
    <source>
        <dbReference type="PROSITE" id="PS50977"/>
    </source>
</evidence>
<dbReference type="EMBL" id="BMFK01000005">
    <property type="protein sequence ID" value="GGE82665.1"/>
    <property type="molecule type" value="Genomic_DNA"/>
</dbReference>
<keyword evidence="1" id="KW-0678">Repressor</keyword>
<dbReference type="SUPFAM" id="SSF46689">
    <property type="entry name" value="Homeodomain-like"/>
    <property type="match status" value="1"/>
</dbReference>
<dbReference type="AlphaFoldDB" id="A0A917ESN1"/>
<dbReference type="PRINTS" id="PR00455">
    <property type="entry name" value="HTHTETR"/>
</dbReference>
<keyword evidence="6" id="KW-1185">Reference proteome</keyword>
<dbReference type="PROSITE" id="PS50977">
    <property type="entry name" value="HTH_TETR_2"/>
    <property type="match status" value="1"/>
</dbReference>
<reference evidence="5" key="2">
    <citation type="submission" date="2020-09" db="EMBL/GenBank/DDBJ databases">
        <authorList>
            <person name="Sun Q."/>
            <person name="Zhou Y."/>
        </authorList>
    </citation>
    <scope>NUCLEOTIDE SEQUENCE</scope>
    <source>
        <strain evidence="5">CGMCC 1.12698</strain>
    </source>
</reference>
<name>A0A917ESN1_9BACI</name>
<accession>A0A917ESN1</accession>
<evidence type="ECO:0000256" key="2">
    <source>
        <dbReference type="ARBA" id="ARBA00023125"/>
    </source>
</evidence>
<evidence type="ECO:0000313" key="6">
    <source>
        <dbReference type="Proteomes" id="UP000605259"/>
    </source>
</evidence>
<evidence type="ECO:0000256" key="1">
    <source>
        <dbReference type="ARBA" id="ARBA00022491"/>
    </source>
</evidence>
<reference evidence="5" key="1">
    <citation type="journal article" date="2014" name="Int. J. Syst. Evol. Microbiol.">
        <title>Complete genome sequence of Corynebacterium casei LMG S-19264T (=DSM 44701T), isolated from a smear-ripened cheese.</title>
        <authorList>
            <consortium name="US DOE Joint Genome Institute (JGI-PGF)"/>
            <person name="Walter F."/>
            <person name="Albersmeier A."/>
            <person name="Kalinowski J."/>
            <person name="Ruckert C."/>
        </authorList>
    </citation>
    <scope>NUCLEOTIDE SEQUENCE</scope>
    <source>
        <strain evidence="5">CGMCC 1.12698</strain>
    </source>
</reference>
<dbReference type="InterPro" id="IPR050624">
    <property type="entry name" value="HTH-type_Tx_Regulator"/>
</dbReference>
<gene>
    <name evidence="5" type="ORF">GCM10007140_35320</name>
</gene>
<feature type="domain" description="HTH tetR-type" evidence="4">
    <location>
        <begin position="2"/>
        <end position="62"/>
    </location>
</feature>
<dbReference type="Pfam" id="PF00440">
    <property type="entry name" value="TetR_N"/>
    <property type="match status" value="1"/>
</dbReference>
<proteinExistence type="predicted"/>
<organism evidence="5 6">
    <name type="scientific">Priestia taiwanensis</name>
    <dbReference type="NCBI Taxonomy" id="1347902"/>
    <lineage>
        <taxon>Bacteria</taxon>
        <taxon>Bacillati</taxon>
        <taxon>Bacillota</taxon>
        <taxon>Bacilli</taxon>
        <taxon>Bacillales</taxon>
        <taxon>Bacillaceae</taxon>
        <taxon>Priestia</taxon>
    </lineage>
</organism>
<dbReference type="InterPro" id="IPR001647">
    <property type="entry name" value="HTH_TetR"/>
</dbReference>
<evidence type="ECO:0000313" key="5">
    <source>
        <dbReference type="EMBL" id="GGE82665.1"/>
    </source>
</evidence>
<dbReference type="PANTHER" id="PTHR43479">
    <property type="entry name" value="ACREF/ENVCD OPERON REPRESSOR-RELATED"/>
    <property type="match status" value="1"/>
</dbReference>
<protein>
    <submittedName>
        <fullName evidence="5">TetR family transcriptional regulator</fullName>
    </submittedName>
</protein>
<sequence>MKEKEKLILETSMKLFANKGYKSTSIQEIVNECGISKGAFYLYFSSKDSLLLAIFHYYYTQFTERVSEMDKLDLAPREKFEKQLWCQFDGIHQQKEFIMMYMREHTGSFTGEIEQLILRMQTETTAFYENGLRSLYGERITPFLYDIITILHGMCHAYLELLIFNKATIDLHYVASFILHRMDDIVAGLEKSREEPVLVEYKEMELICAGYVDKRTLVEHIITMKNTLDSDSYLYITLDVVELELKMEEPRIPVIQGMLSNLRTYPEAEELKKQIERYFHLSNE</sequence>
<dbReference type="GO" id="GO:0003677">
    <property type="term" value="F:DNA binding"/>
    <property type="evidence" value="ECO:0007669"/>
    <property type="project" value="UniProtKB-UniRule"/>
</dbReference>
<dbReference type="PANTHER" id="PTHR43479:SF22">
    <property type="entry name" value="TRANSCRIPTIONAL REGULATOR, TETR FAMILY"/>
    <property type="match status" value="1"/>
</dbReference>
<dbReference type="RefSeq" id="WP_188389822.1">
    <property type="nucleotide sequence ID" value="NZ_BMFK01000005.1"/>
</dbReference>
<dbReference type="InterPro" id="IPR009057">
    <property type="entry name" value="Homeodomain-like_sf"/>
</dbReference>